<evidence type="ECO:0000313" key="2">
    <source>
        <dbReference type="Proteomes" id="UP000287188"/>
    </source>
</evidence>
<accession>A0A402AGY7</accession>
<protein>
    <submittedName>
        <fullName evidence="1">Uncharacterized protein</fullName>
    </submittedName>
</protein>
<gene>
    <name evidence="1" type="ORF">KDK_21720</name>
</gene>
<reference evidence="2" key="1">
    <citation type="submission" date="2018-12" db="EMBL/GenBank/DDBJ databases">
        <title>Tengunoibacter tsumagoiensis gen. nov., sp. nov., Dictyobacter kobayashii sp. nov., D. alpinus sp. nov., and D. joshuensis sp. nov. and description of Dictyobacteraceae fam. nov. within the order Ktedonobacterales isolated from Tengu-no-mugimeshi.</title>
        <authorList>
            <person name="Wang C.M."/>
            <person name="Zheng Y."/>
            <person name="Sakai Y."/>
            <person name="Toyoda A."/>
            <person name="Minakuchi Y."/>
            <person name="Abe K."/>
            <person name="Yokota A."/>
            <person name="Yabe S."/>
        </authorList>
    </citation>
    <scope>NUCLEOTIDE SEQUENCE [LARGE SCALE GENOMIC DNA]</scope>
    <source>
        <strain evidence="2">Uno11</strain>
    </source>
</reference>
<dbReference type="RefSeq" id="WP_126549920.1">
    <property type="nucleotide sequence ID" value="NZ_BIFS01000001.1"/>
</dbReference>
<sequence length="87" mass="9900">MRGIDGFHRSLSLLLIHIMNLLIQPAIETEDIICPRLSGGDFFNEAAYRNHYTQAASEFGINSVLVLHLLWQTLSDQQHTHRKEVAS</sequence>
<proteinExistence type="predicted"/>
<evidence type="ECO:0000313" key="1">
    <source>
        <dbReference type="EMBL" id="GCE18372.1"/>
    </source>
</evidence>
<dbReference type="EMBL" id="BIFS01000001">
    <property type="protein sequence ID" value="GCE18372.1"/>
    <property type="molecule type" value="Genomic_DNA"/>
</dbReference>
<dbReference type="AlphaFoldDB" id="A0A402AGY7"/>
<comment type="caution">
    <text evidence="1">The sequence shown here is derived from an EMBL/GenBank/DDBJ whole genome shotgun (WGS) entry which is preliminary data.</text>
</comment>
<name>A0A402AGY7_9CHLR</name>
<organism evidence="1 2">
    <name type="scientific">Dictyobacter kobayashii</name>
    <dbReference type="NCBI Taxonomy" id="2014872"/>
    <lineage>
        <taxon>Bacteria</taxon>
        <taxon>Bacillati</taxon>
        <taxon>Chloroflexota</taxon>
        <taxon>Ktedonobacteria</taxon>
        <taxon>Ktedonobacterales</taxon>
        <taxon>Dictyobacteraceae</taxon>
        <taxon>Dictyobacter</taxon>
    </lineage>
</organism>
<keyword evidence="2" id="KW-1185">Reference proteome</keyword>
<dbReference type="Proteomes" id="UP000287188">
    <property type="component" value="Unassembled WGS sequence"/>
</dbReference>